<keyword evidence="3" id="KW-1185">Reference proteome</keyword>
<feature type="non-terminal residue" evidence="2">
    <location>
        <position position="1"/>
    </location>
</feature>
<dbReference type="EMBL" id="JANBVN010000128">
    <property type="protein sequence ID" value="KAJ9141625.1"/>
    <property type="molecule type" value="Genomic_DNA"/>
</dbReference>
<proteinExistence type="predicted"/>
<evidence type="ECO:0000256" key="1">
    <source>
        <dbReference type="SAM" id="MobiDB-lite"/>
    </source>
</evidence>
<feature type="compositionally biased region" description="Basic and acidic residues" evidence="1">
    <location>
        <begin position="69"/>
        <end position="111"/>
    </location>
</feature>
<accession>A0AA38VGF9</accession>
<sequence>SPLTTATIAAKLAASEREADAARVRAKLKAARLARTGRGAVGGGNNPVLPPPPSSGNTEGDNGSAAGEPVKRDREREEGRAVDADGEGRTVEGRMKEGVEVREIGGKRDDADGVDLAVPVERPRKRERRTSKAASRRRSTLNPWELQSLIQGDVGAAAAAGAIAEGS</sequence>
<feature type="region of interest" description="Disordered" evidence="1">
    <location>
        <begin position="34"/>
        <end position="145"/>
    </location>
</feature>
<reference evidence="2" key="1">
    <citation type="submission" date="2022-07" db="EMBL/GenBank/DDBJ databases">
        <title>Fungi with potential for degradation of polypropylene.</title>
        <authorList>
            <person name="Gostincar C."/>
        </authorList>
    </citation>
    <scope>NUCLEOTIDE SEQUENCE</scope>
    <source>
        <strain evidence="2">EXF-13287</strain>
    </source>
</reference>
<dbReference type="Proteomes" id="UP001174691">
    <property type="component" value="Unassembled WGS sequence"/>
</dbReference>
<feature type="compositionally biased region" description="Basic residues" evidence="1">
    <location>
        <begin position="123"/>
        <end position="139"/>
    </location>
</feature>
<protein>
    <submittedName>
        <fullName evidence="2">Uncharacterized protein</fullName>
    </submittedName>
</protein>
<comment type="caution">
    <text evidence="2">The sequence shown here is derived from an EMBL/GenBank/DDBJ whole genome shotgun (WGS) entry which is preliminary data.</text>
</comment>
<gene>
    <name evidence="2" type="ORF">NKR19_g7405</name>
</gene>
<organism evidence="2 3">
    <name type="scientific">Coniochaeta hoffmannii</name>
    <dbReference type="NCBI Taxonomy" id="91930"/>
    <lineage>
        <taxon>Eukaryota</taxon>
        <taxon>Fungi</taxon>
        <taxon>Dikarya</taxon>
        <taxon>Ascomycota</taxon>
        <taxon>Pezizomycotina</taxon>
        <taxon>Sordariomycetes</taxon>
        <taxon>Sordariomycetidae</taxon>
        <taxon>Coniochaetales</taxon>
        <taxon>Coniochaetaceae</taxon>
        <taxon>Coniochaeta</taxon>
    </lineage>
</organism>
<evidence type="ECO:0000313" key="3">
    <source>
        <dbReference type="Proteomes" id="UP001174691"/>
    </source>
</evidence>
<name>A0AA38VGF9_9PEZI</name>
<dbReference type="AlphaFoldDB" id="A0AA38VGF9"/>
<evidence type="ECO:0000313" key="2">
    <source>
        <dbReference type="EMBL" id="KAJ9141625.1"/>
    </source>
</evidence>